<protein>
    <submittedName>
        <fullName evidence="3">Glucan 1,4-alpha-maltohexaosidase</fullName>
    </submittedName>
</protein>
<feature type="chain" id="PRO_5019507842" evidence="1">
    <location>
        <begin position="25"/>
        <end position="540"/>
    </location>
</feature>
<proteinExistence type="predicted"/>
<dbReference type="InterPro" id="IPR015165">
    <property type="entry name" value="AMT4_domain_C"/>
</dbReference>
<evidence type="ECO:0000259" key="2">
    <source>
        <dbReference type="PROSITE" id="PS51166"/>
    </source>
</evidence>
<dbReference type="Gene3D" id="3.20.20.80">
    <property type="entry name" value="Glycosidases"/>
    <property type="match status" value="1"/>
</dbReference>
<dbReference type="PANTHER" id="PTHR43447">
    <property type="entry name" value="ALPHA-AMYLASE"/>
    <property type="match status" value="1"/>
</dbReference>
<dbReference type="AlphaFoldDB" id="A0A3S8UJ46"/>
<evidence type="ECO:0000313" key="4">
    <source>
        <dbReference type="Proteomes" id="UP000268230"/>
    </source>
</evidence>
<sequence length="540" mass="59463">MDRNRIAACLVICLGVYAPGLSMATDATQAGVRNGSGGEILLQGFHWNSSRQADQTWYQTLAEKSAKIAADGFTAIWMPPPWRDESHWQDDQQHTVGGGEGYFWRDFDKNGRYGSDDQLQAAAKALKGAGVKVIFDVVPNHKDGVCNGLPMDKEAVAAGKCARGLTRDEGDAFMSGDADLDTADPSVDSLFRVEFANLRDRYGAEGLRFDFVKGYAPERVDGWMKRFGDRLYCVGELWKAPGEFPQDDWRRSAGWQDILKDWSDRAHCSVFDFALKERMQNGSLRDWRYGLNANPDASWRAAAVTFVDNHDTGYSPGANGGQHHWALPEERRDQAYAYVLTSPGTPSVYWPDMYDWPRGGLLRQLIAARRAVGIRAGSTISFALMENHAGLVSLTQGDQGSLLLALDSDLGAAPGGFEPVVLAHDNGPGKPNIRLWRATDRRPWVEVVLSCENGTTNPGDSVYVVGDSVVLGGWKPANALRLKDVSQYPLWQGRVSLPADQDVQWKCIVRSETAPEVVRRWQAGDNNVLKAGVRAGSGRL</sequence>
<dbReference type="PROSITE" id="PS51166">
    <property type="entry name" value="CBM20"/>
    <property type="match status" value="1"/>
</dbReference>
<evidence type="ECO:0000313" key="3">
    <source>
        <dbReference type="EMBL" id="AZL68419.1"/>
    </source>
</evidence>
<accession>A0A3S8UJ46</accession>
<dbReference type="InterPro" id="IPR017853">
    <property type="entry name" value="GH"/>
</dbReference>
<dbReference type="Proteomes" id="UP000268230">
    <property type="component" value="Chromosome"/>
</dbReference>
<keyword evidence="1" id="KW-0732">Signal</keyword>
<dbReference type="InterPro" id="IPR002044">
    <property type="entry name" value="CBM20"/>
</dbReference>
<dbReference type="KEGG" id="pory:EJA05_12095"/>
<dbReference type="SMART" id="SM00642">
    <property type="entry name" value="Aamy"/>
    <property type="match status" value="1"/>
</dbReference>
<dbReference type="InterPro" id="IPR013784">
    <property type="entry name" value="Carb-bd-like_fold"/>
</dbReference>
<feature type="signal peptide" evidence="1">
    <location>
        <begin position="1"/>
        <end position="24"/>
    </location>
</feature>
<reference evidence="3 4" key="1">
    <citation type="submission" date="2018-12" db="EMBL/GenBank/DDBJ databases">
        <authorList>
            <person name="Li S."/>
            <person name="Yang R."/>
            <person name="Chen G."/>
            <person name="Zou L."/>
            <person name="Zhang C."/>
            <person name="Chen Y."/>
            <person name="Liu Z."/>
            <person name="Li Y."/>
            <person name="Yan Y."/>
            <person name="Huang M."/>
            <person name="Chen T."/>
        </authorList>
    </citation>
    <scope>NUCLEOTIDE SEQUENCE [LARGE SCALE GENOMIC DNA]</scope>
    <source>
        <strain evidence="3 4">1257</strain>
    </source>
</reference>
<organism evidence="3 4">
    <name type="scientific">Pseudomonas entomophila</name>
    <dbReference type="NCBI Taxonomy" id="312306"/>
    <lineage>
        <taxon>Bacteria</taxon>
        <taxon>Pseudomonadati</taxon>
        <taxon>Pseudomonadota</taxon>
        <taxon>Gammaproteobacteria</taxon>
        <taxon>Pseudomonadales</taxon>
        <taxon>Pseudomonadaceae</taxon>
        <taxon>Pseudomonas</taxon>
    </lineage>
</organism>
<gene>
    <name evidence="3" type="ORF">EJA05_12095</name>
</gene>
<dbReference type="SUPFAM" id="SSF51445">
    <property type="entry name" value="(Trans)glycosidases"/>
    <property type="match status" value="1"/>
</dbReference>
<dbReference type="Pfam" id="PF00686">
    <property type="entry name" value="CBM_20"/>
    <property type="match status" value="1"/>
</dbReference>
<dbReference type="Pfam" id="PF09081">
    <property type="entry name" value="AMT4_dom_C"/>
    <property type="match status" value="1"/>
</dbReference>
<dbReference type="Pfam" id="PF00128">
    <property type="entry name" value="Alpha-amylase"/>
    <property type="match status" value="1"/>
</dbReference>
<evidence type="ECO:0000256" key="1">
    <source>
        <dbReference type="SAM" id="SignalP"/>
    </source>
</evidence>
<dbReference type="SMART" id="SM01065">
    <property type="entry name" value="CBM_2"/>
    <property type="match status" value="1"/>
</dbReference>
<dbReference type="Gene3D" id="2.60.40.10">
    <property type="entry name" value="Immunoglobulins"/>
    <property type="match status" value="1"/>
</dbReference>
<name>A0A3S8UJ46_9PSED</name>
<dbReference type="InterPro" id="IPR013780">
    <property type="entry name" value="Glyco_hydro_b"/>
</dbReference>
<dbReference type="GO" id="GO:0005975">
    <property type="term" value="P:carbohydrate metabolic process"/>
    <property type="evidence" value="ECO:0007669"/>
    <property type="project" value="InterPro"/>
</dbReference>
<dbReference type="OrthoDB" id="9805159at2"/>
<dbReference type="EMBL" id="CP034338">
    <property type="protein sequence ID" value="AZL68419.1"/>
    <property type="molecule type" value="Genomic_DNA"/>
</dbReference>
<dbReference type="Gene3D" id="2.60.40.1180">
    <property type="entry name" value="Golgi alpha-mannosidase II"/>
    <property type="match status" value="1"/>
</dbReference>
<feature type="domain" description="CBM20" evidence="2">
    <location>
        <begin position="439"/>
        <end position="540"/>
    </location>
</feature>
<dbReference type="InterPro" id="IPR006047">
    <property type="entry name" value="GH13_cat_dom"/>
</dbReference>
<dbReference type="GO" id="GO:2001070">
    <property type="term" value="F:starch binding"/>
    <property type="evidence" value="ECO:0007669"/>
    <property type="project" value="InterPro"/>
</dbReference>
<dbReference type="InterPro" id="IPR013783">
    <property type="entry name" value="Ig-like_fold"/>
</dbReference>
<dbReference type="SUPFAM" id="SSF49452">
    <property type="entry name" value="Starch-binding domain-like"/>
    <property type="match status" value="1"/>
</dbReference>